<feature type="transmembrane region" description="Helical" evidence="1">
    <location>
        <begin position="36"/>
        <end position="56"/>
    </location>
</feature>
<evidence type="ECO:0000313" key="3">
    <source>
        <dbReference type="Proteomes" id="UP000293142"/>
    </source>
</evidence>
<feature type="transmembrane region" description="Helical" evidence="1">
    <location>
        <begin position="68"/>
        <end position="90"/>
    </location>
</feature>
<gene>
    <name evidence="2" type="ORF">EYB31_29070</name>
</gene>
<dbReference type="RefSeq" id="WP_131017003.1">
    <property type="nucleotide sequence ID" value="NZ_SIRE01000024.1"/>
</dbReference>
<dbReference type="Gene3D" id="1.20.210.10">
    <property type="entry name" value="Cytochrome c oxidase-like, subunit I domain"/>
    <property type="match status" value="1"/>
</dbReference>
<dbReference type="SUPFAM" id="SSF81442">
    <property type="entry name" value="Cytochrome c oxidase subunit I-like"/>
    <property type="match status" value="1"/>
</dbReference>
<feature type="transmembrane region" description="Helical" evidence="1">
    <location>
        <begin position="96"/>
        <end position="117"/>
    </location>
</feature>
<protein>
    <submittedName>
        <fullName evidence="2">Cytochrome-c oxidase</fullName>
    </submittedName>
</protein>
<keyword evidence="1" id="KW-0472">Membrane</keyword>
<dbReference type="InterPro" id="IPR036927">
    <property type="entry name" value="Cyt_c_oxase-like_su1_sf"/>
</dbReference>
<dbReference type="OrthoDB" id="9808748at2"/>
<dbReference type="EMBL" id="SIRE01000024">
    <property type="protein sequence ID" value="TBL72434.1"/>
    <property type="molecule type" value="Genomic_DNA"/>
</dbReference>
<dbReference type="Proteomes" id="UP000293142">
    <property type="component" value="Unassembled WGS sequence"/>
</dbReference>
<sequence>MGASLIKIAVVYFVIGVLFGMFMSITQMFQFASTHAHINLLGWVSLALAGFVYHTFPKAAESKLAKIHFWLHNIGLPIMMIGLIILVNGVPSIEPVIAVGGVLVVIAVICFAVNVFLNVGDSKNQSAAASQKKTTSL</sequence>
<name>A0A4Q9DJC3_9BACL</name>
<keyword evidence="3" id="KW-1185">Reference proteome</keyword>
<organism evidence="2 3">
    <name type="scientific">Paenibacillus thalictri</name>
    <dbReference type="NCBI Taxonomy" id="2527873"/>
    <lineage>
        <taxon>Bacteria</taxon>
        <taxon>Bacillati</taxon>
        <taxon>Bacillota</taxon>
        <taxon>Bacilli</taxon>
        <taxon>Bacillales</taxon>
        <taxon>Paenibacillaceae</taxon>
        <taxon>Paenibacillus</taxon>
    </lineage>
</organism>
<keyword evidence="1" id="KW-1133">Transmembrane helix</keyword>
<evidence type="ECO:0000256" key="1">
    <source>
        <dbReference type="SAM" id="Phobius"/>
    </source>
</evidence>
<feature type="transmembrane region" description="Helical" evidence="1">
    <location>
        <begin position="9"/>
        <end position="30"/>
    </location>
</feature>
<keyword evidence="1" id="KW-0812">Transmembrane</keyword>
<proteinExistence type="predicted"/>
<dbReference type="AlphaFoldDB" id="A0A4Q9DJC3"/>
<reference evidence="2 3" key="1">
    <citation type="submission" date="2019-02" db="EMBL/GenBank/DDBJ databases">
        <title>Paenibacillus sp. nov., isolated from surface-sterilized tissue of Thalictrum simplex L.</title>
        <authorList>
            <person name="Tuo L."/>
        </authorList>
    </citation>
    <scope>NUCLEOTIDE SEQUENCE [LARGE SCALE GENOMIC DNA]</scope>
    <source>
        <strain evidence="2 3">N2SHLJ1</strain>
    </source>
</reference>
<evidence type="ECO:0000313" key="2">
    <source>
        <dbReference type="EMBL" id="TBL72434.1"/>
    </source>
</evidence>
<comment type="caution">
    <text evidence="2">The sequence shown here is derived from an EMBL/GenBank/DDBJ whole genome shotgun (WGS) entry which is preliminary data.</text>
</comment>
<accession>A0A4Q9DJC3</accession>